<feature type="non-terminal residue" evidence="2">
    <location>
        <position position="1"/>
    </location>
</feature>
<accession>A0AA38C6E0</accession>
<dbReference type="Pfam" id="PF00078">
    <property type="entry name" value="RVT_1"/>
    <property type="match status" value="1"/>
</dbReference>
<dbReference type="PANTHER" id="PTHR31635">
    <property type="entry name" value="REVERSE TRANSCRIPTASE DOMAIN-CONTAINING PROTEIN-RELATED"/>
    <property type="match status" value="1"/>
</dbReference>
<keyword evidence="3" id="KW-1185">Reference proteome</keyword>
<name>A0AA38C6E0_TAXCH</name>
<feature type="domain" description="Reverse transcriptase" evidence="1">
    <location>
        <begin position="3"/>
        <end position="74"/>
    </location>
</feature>
<gene>
    <name evidence="2" type="ORF">KI387_044680</name>
</gene>
<dbReference type="EMBL" id="JAHRHJ020003813">
    <property type="protein sequence ID" value="KAH9291109.1"/>
    <property type="molecule type" value="Genomic_DNA"/>
</dbReference>
<dbReference type="Proteomes" id="UP000824469">
    <property type="component" value="Unassembled WGS sequence"/>
</dbReference>
<evidence type="ECO:0000259" key="1">
    <source>
        <dbReference type="Pfam" id="PF00078"/>
    </source>
</evidence>
<dbReference type="PANTHER" id="PTHR31635:SF196">
    <property type="entry name" value="REVERSE TRANSCRIPTASE DOMAIN-CONTAINING PROTEIN-RELATED"/>
    <property type="match status" value="1"/>
</dbReference>
<dbReference type="AlphaFoldDB" id="A0AA38C6E0"/>
<reference evidence="2 3" key="1">
    <citation type="journal article" date="2021" name="Nat. Plants">
        <title>The Taxus genome provides insights into paclitaxel biosynthesis.</title>
        <authorList>
            <person name="Xiong X."/>
            <person name="Gou J."/>
            <person name="Liao Q."/>
            <person name="Li Y."/>
            <person name="Zhou Q."/>
            <person name="Bi G."/>
            <person name="Li C."/>
            <person name="Du R."/>
            <person name="Wang X."/>
            <person name="Sun T."/>
            <person name="Guo L."/>
            <person name="Liang H."/>
            <person name="Lu P."/>
            <person name="Wu Y."/>
            <person name="Zhang Z."/>
            <person name="Ro D.K."/>
            <person name="Shang Y."/>
            <person name="Huang S."/>
            <person name="Yan J."/>
        </authorList>
    </citation>
    <scope>NUCLEOTIDE SEQUENCE [LARGE SCALE GENOMIC DNA]</scope>
    <source>
        <strain evidence="2">Ta-2019</strain>
    </source>
</reference>
<organism evidence="2 3">
    <name type="scientific">Taxus chinensis</name>
    <name type="common">Chinese yew</name>
    <name type="synonym">Taxus wallichiana var. chinensis</name>
    <dbReference type="NCBI Taxonomy" id="29808"/>
    <lineage>
        <taxon>Eukaryota</taxon>
        <taxon>Viridiplantae</taxon>
        <taxon>Streptophyta</taxon>
        <taxon>Embryophyta</taxon>
        <taxon>Tracheophyta</taxon>
        <taxon>Spermatophyta</taxon>
        <taxon>Pinopsida</taxon>
        <taxon>Pinidae</taxon>
        <taxon>Conifers II</taxon>
        <taxon>Cupressales</taxon>
        <taxon>Taxaceae</taxon>
        <taxon>Taxus</taxon>
    </lineage>
</organism>
<dbReference type="OMA" id="WAFLLEV"/>
<comment type="caution">
    <text evidence="2">The sequence shown here is derived from an EMBL/GenBank/DDBJ whole genome shotgun (WGS) entry which is preliminary data.</text>
</comment>
<feature type="non-terminal residue" evidence="2">
    <location>
        <position position="76"/>
    </location>
</feature>
<evidence type="ECO:0000313" key="2">
    <source>
        <dbReference type="EMBL" id="KAH9291109.1"/>
    </source>
</evidence>
<evidence type="ECO:0000313" key="3">
    <source>
        <dbReference type="Proteomes" id="UP000824469"/>
    </source>
</evidence>
<sequence>IFTKILTTRMQPILMEIISQQQSGFIQGRIIQDGIIMVHETIHSMDKSKKAGMAIKLDMHKAFDRVSWRFMDEVLS</sequence>
<protein>
    <recommendedName>
        <fullName evidence="1">Reverse transcriptase domain-containing protein</fullName>
    </recommendedName>
</protein>
<proteinExistence type="predicted"/>
<dbReference type="InterPro" id="IPR000477">
    <property type="entry name" value="RT_dom"/>
</dbReference>